<gene>
    <name evidence="6" type="primary">sbcD</name>
    <name evidence="8" type="ORF">BL253_20330</name>
</gene>
<dbReference type="PANTHER" id="PTHR30337:SF0">
    <property type="entry name" value="NUCLEASE SBCCD SUBUNIT D"/>
    <property type="match status" value="1"/>
</dbReference>
<evidence type="ECO:0000256" key="4">
    <source>
        <dbReference type="ARBA" id="ARBA00022801"/>
    </source>
</evidence>
<evidence type="ECO:0000313" key="8">
    <source>
        <dbReference type="EMBL" id="ONH28139.1"/>
    </source>
</evidence>
<evidence type="ECO:0000256" key="2">
    <source>
        <dbReference type="ARBA" id="ARBA00013365"/>
    </source>
</evidence>
<dbReference type="InterPro" id="IPR004593">
    <property type="entry name" value="SbcD"/>
</dbReference>
<dbReference type="GO" id="GO:0008408">
    <property type="term" value="F:3'-5' exonuclease activity"/>
    <property type="evidence" value="ECO:0007669"/>
    <property type="project" value="InterPro"/>
</dbReference>
<dbReference type="OrthoDB" id="9773856at2"/>
<dbReference type="InterPro" id="IPR041796">
    <property type="entry name" value="Mre11_N"/>
</dbReference>
<evidence type="ECO:0000259" key="7">
    <source>
        <dbReference type="Pfam" id="PF00149"/>
    </source>
</evidence>
<reference evidence="9" key="1">
    <citation type="submission" date="2016-10" db="EMBL/GenBank/DDBJ databases">
        <title>Frankia sp. NRRL B-16386 Genome sequencing.</title>
        <authorList>
            <person name="Ghodhbane-Gtari F."/>
            <person name="Swanson E."/>
            <person name="Gueddou A."/>
            <person name="Hezbri K."/>
            <person name="Ktari K."/>
            <person name="Nouioui I."/>
            <person name="Morris K."/>
            <person name="Simpson S."/>
            <person name="Abebe-Akele F."/>
            <person name="Thomas K."/>
            <person name="Gtari M."/>
            <person name="Tisa L.S."/>
        </authorList>
    </citation>
    <scope>NUCLEOTIDE SEQUENCE [LARGE SCALE GENOMIC DNA]</scope>
    <source>
        <strain evidence="9">NRRL B-16386</strain>
    </source>
</reference>
<proteinExistence type="inferred from homology"/>
<feature type="domain" description="Calcineurin-like phosphoesterase" evidence="7">
    <location>
        <begin position="1"/>
        <end position="227"/>
    </location>
</feature>
<dbReference type="GO" id="GO:0006260">
    <property type="term" value="P:DNA replication"/>
    <property type="evidence" value="ECO:0007669"/>
    <property type="project" value="UniProtKB-KW"/>
</dbReference>
<comment type="caution">
    <text evidence="8">The sequence shown here is derived from an EMBL/GenBank/DDBJ whole genome shotgun (WGS) entry which is preliminary data.</text>
</comment>
<dbReference type="InterPro" id="IPR029052">
    <property type="entry name" value="Metallo-depent_PP-like"/>
</dbReference>
<dbReference type="NCBIfam" id="TIGR00619">
    <property type="entry name" value="sbcd"/>
    <property type="match status" value="1"/>
</dbReference>
<dbReference type="SUPFAM" id="SSF56300">
    <property type="entry name" value="Metallo-dependent phosphatases"/>
    <property type="match status" value="1"/>
</dbReference>
<dbReference type="STRING" id="1834516.BL253_20330"/>
<evidence type="ECO:0000313" key="9">
    <source>
        <dbReference type="Proteomes" id="UP000188929"/>
    </source>
</evidence>
<evidence type="ECO:0000256" key="6">
    <source>
        <dbReference type="RuleBase" id="RU363069"/>
    </source>
</evidence>
<dbReference type="Gene3D" id="3.60.21.10">
    <property type="match status" value="1"/>
</dbReference>
<dbReference type="Proteomes" id="UP000188929">
    <property type="component" value="Unassembled WGS sequence"/>
</dbReference>
<dbReference type="PANTHER" id="PTHR30337">
    <property type="entry name" value="COMPONENT OF ATP-DEPENDENT DSDNA EXONUCLEASE"/>
    <property type="match status" value="1"/>
</dbReference>
<dbReference type="RefSeq" id="WP_076818764.1">
    <property type="nucleotide sequence ID" value="NZ_MOMC01000042.1"/>
</dbReference>
<keyword evidence="9" id="KW-1185">Reference proteome</keyword>
<sequence>MRFLHTSDWHIGKSLKGRSRLDDQEAVLREVVGIARAHEVDAVLVAGDVYDSAAPSAEAQRLAVQTLLGLRGTGAEVIVIAGNHDHPRSFEAYRPLMRAAGITMVGTARRAEKGGVVPFTARGTGEPVRVALLPFLSQRYAVRAAELVTQTPAQNAAKYDQMVRDLLAALSQGFDDNAVNLVLAHLTVTGGKLGGGERLAQSIFDYYVPATAFPADAHYVALGHLHRRQTLPAPCPVEYCGSPLAVDFGEEDYVPVVRVVDAAPGVPAKGVDIPVTAGRRLRTVRGTVAELAQAAAEYGDALLRVWVREPARAGLREQVRELLPNALEVRIDPEFAAAATGSRPSRPADGQRGPSDLFHEYLGTQNIADDRVEALFAALHDETVGADRHG</sequence>
<dbReference type="EMBL" id="MOMC01000042">
    <property type="protein sequence ID" value="ONH28139.1"/>
    <property type="molecule type" value="Genomic_DNA"/>
</dbReference>
<keyword evidence="6" id="KW-0233">DNA recombination</keyword>
<keyword evidence="4 6" id="KW-0378">Hydrolase</keyword>
<evidence type="ECO:0000256" key="3">
    <source>
        <dbReference type="ARBA" id="ARBA00022722"/>
    </source>
</evidence>
<accession>A0A1V2I866</accession>
<dbReference type="GO" id="GO:0006310">
    <property type="term" value="P:DNA recombination"/>
    <property type="evidence" value="ECO:0007669"/>
    <property type="project" value="UniProtKB-KW"/>
</dbReference>
<dbReference type="InterPro" id="IPR050535">
    <property type="entry name" value="DNA_Repair-Maintenance_Comp"/>
</dbReference>
<name>A0A1V2I866_9ACTN</name>
<protein>
    <recommendedName>
        <fullName evidence="2 6">Nuclease SbcCD subunit D</fullName>
    </recommendedName>
</protein>
<dbReference type="AlphaFoldDB" id="A0A1V2I866"/>
<keyword evidence="6" id="KW-0255">Endonuclease</keyword>
<comment type="subunit">
    <text evidence="6">Heterodimer of SbcC and SbcD.</text>
</comment>
<keyword evidence="6" id="KW-0235">DNA replication</keyword>
<comment type="similarity">
    <text evidence="1 6">Belongs to the SbcD family.</text>
</comment>
<dbReference type="GO" id="GO:0004519">
    <property type="term" value="F:endonuclease activity"/>
    <property type="evidence" value="ECO:0007669"/>
    <property type="project" value="UniProtKB-KW"/>
</dbReference>
<evidence type="ECO:0000256" key="1">
    <source>
        <dbReference type="ARBA" id="ARBA00010555"/>
    </source>
</evidence>
<dbReference type="InterPro" id="IPR004843">
    <property type="entry name" value="Calcineurin-like_PHP"/>
</dbReference>
<dbReference type="CDD" id="cd00840">
    <property type="entry name" value="MPP_Mre11_N"/>
    <property type="match status" value="1"/>
</dbReference>
<evidence type="ECO:0000256" key="5">
    <source>
        <dbReference type="ARBA" id="ARBA00022839"/>
    </source>
</evidence>
<dbReference type="Pfam" id="PF00149">
    <property type="entry name" value="Metallophos"/>
    <property type="match status" value="1"/>
</dbReference>
<comment type="function">
    <text evidence="6">SbcCD cleaves DNA hairpin structures. These structures can inhibit DNA replication and are intermediates in certain DNA recombination reactions. The complex acts as a 3'-&gt;5' double strand exonuclease that can open hairpins. It also has a 5' single-strand endonuclease activity.</text>
</comment>
<keyword evidence="3 6" id="KW-0540">Nuclease</keyword>
<keyword evidence="5 6" id="KW-0269">Exonuclease</keyword>
<organism evidence="8 9">
    <name type="scientific">Pseudofrankia asymbiotica</name>
    <dbReference type="NCBI Taxonomy" id="1834516"/>
    <lineage>
        <taxon>Bacteria</taxon>
        <taxon>Bacillati</taxon>
        <taxon>Actinomycetota</taxon>
        <taxon>Actinomycetes</taxon>
        <taxon>Frankiales</taxon>
        <taxon>Frankiaceae</taxon>
        <taxon>Pseudofrankia</taxon>
    </lineage>
</organism>